<evidence type="ECO:0000313" key="2">
    <source>
        <dbReference type="EMBL" id="MFC0274972.1"/>
    </source>
</evidence>
<protein>
    <recommendedName>
        <fullName evidence="4">DUF3995 domain-containing protein</fullName>
    </recommendedName>
</protein>
<keyword evidence="1" id="KW-0812">Transmembrane</keyword>
<evidence type="ECO:0000256" key="1">
    <source>
        <dbReference type="SAM" id="Phobius"/>
    </source>
</evidence>
<dbReference type="EMBL" id="JBHLVO010000060">
    <property type="protein sequence ID" value="MFC0274972.1"/>
    <property type="molecule type" value="Genomic_DNA"/>
</dbReference>
<accession>A0ABV6GMQ5</accession>
<keyword evidence="1" id="KW-1133">Transmembrane helix</keyword>
<keyword evidence="1" id="KW-0472">Membrane</keyword>
<sequence length="165" mass="17984">MKSKPDRKWFGYTAFVLSFPYPMLKIYWSLGGTLGGGQSFSQHSAYGEILVFGACALLSLALVQKWGRIFPRWVPFFAGKKIPRFILITGGWVAACLTVPMGFLAIFGYLMQAIGLADGPVSFDGTGLMVFIVYGEWLLLGIALGGATLAYQHQTRVKCVKCGGI</sequence>
<dbReference type="Proteomes" id="UP001589854">
    <property type="component" value="Unassembled WGS sequence"/>
</dbReference>
<feature type="transmembrane region" description="Helical" evidence="1">
    <location>
        <begin position="45"/>
        <end position="64"/>
    </location>
</feature>
<organism evidence="2 3">
    <name type="scientific">Metabacillus herbersteinensis</name>
    <dbReference type="NCBI Taxonomy" id="283816"/>
    <lineage>
        <taxon>Bacteria</taxon>
        <taxon>Bacillati</taxon>
        <taxon>Bacillota</taxon>
        <taxon>Bacilli</taxon>
        <taxon>Bacillales</taxon>
        <taxon>Bacillaceae</taxon>
        <taxon>Metabacillus</taxon>
    </lineage>
</organism>
<evidence type="ECO:0000313" key="3">
    <source>
        <dbReference type="Proteomes" id="UP001589854"/>
    </source>
</evidence>
<feature type="transmembrane region" description="Helical" evidence="1">
    <location>
        <begin position="9"/>
        <end position="30"/>
    </location>
</feature>
<reference evidence="2 3" key="1">
    <citation type="submission" date="2024-09" db="EMBL/GenBank/DDBJ databases">
        <authorList>
            <person name="Sun Q."/>
            <person name="Mori K."/>
        </authorList>
    </citation>
    <scope>NUCLEOTIDE SEQUENCE [LARGE SCALE GENOMIC DNA]</scope>
    <source>
        <strain evidence="2 3">CCM 7228</strain>
    </source>
</reference>
<comment type="caution">
    <text evidence="2">The sequence shown here is derived from an EMBL/GenBank/DDBJ whole genome shotgun (WGS) entry which is preliminary data.</text>
</comment>
<name>A0ABV6GMQ5_9BACI</name>
<proteinExistence type="predicted"/>
<gene>
    <name evidence="2" type="ORF">ACFFIX_27100</name>
</gene>
<keyword evidence="3" id="KW-1185">Reference proteome</keyword>
<feature type="transmembrane region" description="Helical" evidence="1">
    <location>
        <begin position="85"/>
        <end position="111"/>
    </location>
</feature>
<feature type="transmembrane region" description="Helical" evidence="1">
    <location>
        <begin position="131"/>
        <end position="151"/>
    </location>
</feature>
<dbReference type="RefSeq" id="WP_378939737.1">
    <property type="nucleotide sequence ID" value="NZ_JBHLVO010000060.1"/>
</dbReference>
<evidence type="ECO:0008006" key="4">
    <source>
        <dbReference type="Google" id="ProtNLM"/>
    </source>
</evidence>